<gene>
    <name evidence="1" type="ORF">AB835_02790</name>
</gene>
<sequence>MADDVVTQDGAGDNHTHYRIRDFVIDNTSTNDQADVLDISDLLSGSSIELDNLGDHLHVISSVYSNHRSGIFVNRDGQFTEEERTALTENPSEGGQGADIFLEFQGYAGNNNFEDITGFADNTVEQLQALIDMGFLEVS</sequence>
<evidence type="ECO:0000313" key="1">
    <source>
        <dbReference type="EMBL" id="ODS24533.1"/>
    </source>
</evidence>
<organism evidence="1 2">
    <name type="scientific">Candidatus Endobugula sertula</name>
    <name type="common">Bugula neritina bacterial symbiont</name>
    <dbReference type="NCBI Taxonomy" id="62101"/>
    <lineage>
        <taxon>Bacteria</taxon>
        <taxon>Pseudomonadati</taxon>
        <taxon>Pseudomonadota</taxon>
        <taxon>Gammaproteobacteria</taxon>
        <taxon>Cellvibrionales</taxon>
        <taxon>Cellvibrionaceae</taxon>
        <taxon>Candidatus Endobugula</taxon>
    </lineage>
</organism>
<dbReference type="EMBL" id="MDLC01000007">
    <property type="protein sequence ID" value="ODS24533.1"/>
    <property type="molecule type" value="Genomic_DNA"/>
</dbReference>
<dbReference type="STRING" id="62101.AB835_02790"/>
<comment type="caution">
    <text evidence="1">The sequence shown here is derived from an EMBL/GenBank/DDBJ whole genome shotgun (WGS) entry which is preliminary data.</text>
</comment>
<evidence type="ECO:0000313" key="2">
    <source>
        <dbReference type="Proteomes" id="UP000242502"/>
    </source>
</evidence>
<proteinExistence type="predicted"/>
<name>A0A1D2QSK4_9GAMM</name>
<reference evidence="1 2" key="1">
    <citation type="journal article" date="2016" name="Appl. Environ. Microbiol.">
        <title>Lack of Overt Genome Reduction in the Bryostatin-Producing Bryozoan Symbiont "Candidatus Endobugula sertula".</title>
        <authorList>
            <person name="Miller I.J."/>
            <person name="Vanee N."/>
            <person name="Fong S.S."/>
            <person name="Lim-Fong G.E."/>
            <person name="Kwan J.C."/>
        </authorList>
    </citation>
    <scope>NUCLEOTIDE SEQUENCE [LARGE SCALE GENOMIC DNA]</scope>
    <source>
        <strain evidence="1">AB1-4</strain>
    </source>
</reference>
<protein>
    <submittedName>
        <fullName evidence="1">Uncharacterized protein</fullName>
    </submittedName>
</protein>
<dbReference type="AlphaFoldDB" id="A0A1D2QSK4"/>
<dbReference type="Proteomes" id="UP000242502">
    <property type="component" value="Unassembled WGS sequence"/>
</dbReference>
<accession>A0A1D2QSK4</accession>
<dbReference type="InterPro" id="IPR019960">
    <property type="entry name" value="T1SS_VCA0849"/>
</dbReference>
<dbReference type="NCBIfam" id="TIGR03661">
    <property type="entry name" value="T1SS_VCA0849"/>
    <property type="match status" value="1"/>
</dbReference>